<protein>
    <recommendedName>
        <fullName evidence="10">Glutamate--tRNA ligase</fullName>
        <ecNumber evidence="10">6.1.1.17</ecNumber>
    </recommendedName>
    <alternativeName>
        <fullName evidence="10">Glutamyl-tRNA synthetase</fullName>
        <shortName evidence="10">GluRS</shortName>
    </alternativeName>
</protein>
<evidence type="ECO:0000256" key="1">
    <source>
        <dbReference type="ARBA" id="ARBA00004496"/>
    </source>
</evidence>
<dbReference type="NCBIfam" id="TIGR00464">
    <property type="entry name" value="gltX_bact"/>
    <property type="match status" value="1"/>
</dbReference>
<dbReference type="RefSeq" id="WP_309203218.1">
    <property type="nucleotide sequence ID" value="NZ_CP133548.1"/>
</dbReference>
<evidence type="ECO:0000256" key="2">
    <source>
        <dbReference type="ARBA" id="ARBA00007894"/>
    </source>
</evidence>
<keyword evidence="4 10" id="KW-0963">Cytoplasm</keyword>
<keyword evidence="10" id="KW-0479">Metal-binding</keyword>
<dbReference type="Pfam" id="PF19269">
    <property type="entry name" value="Anticodon_2"/>
    <property type="match status" value="1"/>
</dbReference>
<keyword evidence="9 10" id="KW-0030">Aminoacyl-tRNA synthetase</keyword>
<evidence type="ECO:0000256" key="3">
    <source>
        <dbReference type="ARBA" id="ARBA00011245"/>
    </source>
</evidence>
<dbReference type="GO" id="GO:0005829">
    <property type="term" value="C:cytosol"/>
    <property type="evidence" value="ECO:0007669"/>
    <property type="project" value="TreeGrafter"/>
</dbReference>
<sequence length="471" mass="53297">MSVVTRFAPSPTGYLHVGGARTALYSWLHAQRHHGEFVLRIEDTDRERSTDEAVQAILDGMEWLGLEHTQGPYYQTQRFDRYKEVVAQLLEEGKAYRCYCSKERLDELREQQMTAKEKPRYDGKCRHLTKEQQDITQAHVIRFKNPQEGKVTWNDAVKGEITFANSELDDLIIARTDGTPTYNFTVVVDDWDMKITQVIRGDDHVNNTPRQINIFKALNATAPEYAHVPMILGDDGKKLSKRHGAVSVMQYRDDGYLPQAVLNYLIRLGWSHGDQEIFSLEEMKSLFDIHDINKAASAFNTDKLRWLNQHYIKTLPVKEVAAALQWHIDNLGLNLSEGPALELLIPLFSERVHTLKELAESIVYFYQDYQEFDAGAAKKHLRPVAKEPLELVASKLSELNEWTAASIQSAIDATAEQLSVGMGKVGMPLRVAVTGAGQSPNLDVTLLHIGQARCLERIRKALAFIAARAEG</sequence>
<feature type="binding site" evidence="10">
    <location>
        <position position="241"/>
    </location>
    <ligand>
        <name>ATP</name>
        <dbReference type="ChEBI" id="CHEBI:30616"/>
    </ligand>
</feature>
<dbReference type="EMBL" id="CP133548">
    <property type="protein sequence ID" value="WMS88032.1"/>
    <property type="molecule type" value="Genomic_DNA"/>
</dbReference>
<evidence type="ECO:0000313" key="13">
    <source>
        <dbReference type="EMBL" id="WMS88032.1"/>
    </source>
</evidence>
<keyword evidence="14" id="KW-1185">Reference proteome</keyword>
<dbReference type="GO" id="GO:0005524">
    <property type="term" value="F:ATP binding"/>
    <property type="evidence" value="ECO:0007669"/>
    <property type="project" value="UniProtKB-UniRule"/>
</dbReference>
<feature type="domain" description="Glutamyl/glutaminyl-tRNA synthetase class Ib catalytic" evidence="11">
    <location>
        <begin position="3"/>
        <end position="306"/>
    </location>
</feature>
<dbReference type="PANTHER" id="PTHR43311">
    <property type="entry name" value="GLUTAMATE--TRNA LIGASE"/>
    <property type="match status" value="1"/>
</dbReference>
<evidence type="ECO:0000313" key="14">
    <source>
        <dbReference type="Proteomes" id="UP001239782"/>
    </source>
</evidence>
<dbReference type="Gene3D" id="3.40.50.620">
    <property type="entry name" value="HUPs"/>
    <property type="match status" value="1"/>
</dbReference>
<feature type="binding site" evidence="10">
    <location>
        <position position="127"/>
    </location>
    <ligand>
        <name>Zn(2+)</name>
        <dbReference type="ChEBI" id="CHEBI:29105"/>
    </ligand>
</feature>
<comment type="cofactor">
    <cofactor evidence="10">
        <name>Zn(2+)</name>
        <dbReference type="ChEBI" id="CHEBI:29105"/>
    </cofactor>
    <text evidence="10">Binds 1 zinc ion per subunit.</text>
</comment>
<feature type="domain" description="Aminoacyl-tRNA synthetase class I anticodon-binding" evidence="12">
    <location>
        <begin position="321"/>
        <end position="462"/>
    </location>
</feature>
<comment type="catalytic activity">
    <reaction evidence="10">
        <text>tRNA(Glu) + L-glutamate + ATP = L-glutamyl-tRNA(Glu) + AMP + diphosphate</text>
        <dbReference type="Rhea" id="RHEA:23540"/>
        <dbReference type="Rhea" id="RHEA-COMP:9663"/>
        <dbReference type="Rhea" id="RHEA-COMP:9680"/>
        <dbReference type="ChEBI" id="CHEBI:29985"/>
        <dbReference type="ChEBI" id="CHEBI:30616"/>
        <dbReference type="ChEBI" id="CHEBI:33019"/>
        <dbReference type="ChEBI" id="CHEBI:78442"/>
        <dbReference type="ChEBI" id="CHEBI:78520"/>
        <dbReference type="ChEBI" id="CHEBI:456215"/>
        <dbReference type="EC" id="6.1.1.17"/>
    </reaction>
</comment>
<dbReference type="EC" id="6.1.1.17" evidence="10"/>
<evidence type="ECO:0000256" key="10">
    <source>
        <dbReference type="HAMAP-Rule" id="MF_00022"/>
    </source>
</evidence>
<dbReference type="InterPro" id="IPR004527">
    <property type="entry name" value="Glu-tRNA-ligase_bac/mito"/>
</dbReference>
<dbReference type="InterPro" id="IPR020751">
    <property type="entry name" value="aa-tRNA-synth_I_codon-bd_sub2"/>
</dbReference>
<dbReference type="InterPro" id="IPR000924">
    <property type="entry name" value="Glu/Gln-tRNA-synth"/>
</dbReference>
<comment type="subunit">
    <text evidence="3 10">Monomer.</text>
</comment>
<dbReference type="GO" id="GO:0004818">
    <property type="term" value="F:glutamate-tRNA ligase activity"/>
    <property type="evidence" value="ECO:0007669"/>
    <property type="project" value="UniProtKB-UniRule"/>
</dbReference>
<feature type="short sequence motif" description="'KMSKS' region" evidence="10">
    <location>
        <begin position="238"/>
        <end position="242"/>
    </location>
</feature>
<dbReference type="KEGG" id="plei:Q9312_03730"/>
<evidence type="ECO:0000256" key="7">
    <source>
        <dbReference type="ARBA" id="ARBA00022840"/>
    </source>
</evidence>
<dbReference type="AlphaFoldDB" id="A0AA51RUV9"/>
<feature type="binding site" evidence="10">
    <location>
        <position position="98"/>
    </location>
    <ligand>
        <name>Zn(2+)</name>
        <dbReference type="ChEBI" id="CHEBI:29105"/>
    </ligand>
</feature>
<comment type="subcellular location">
    <subcellularLocation>
        <location evidence="1 10">Cytoplasm</location>
    </subcellularLocation>
</comment>
<dbReference type="InterPro" id="IPR014729">
    <property type="entry name" value="Rossmann-like_a/b/a_fold"/>
</dbReference>
<dbReference type="InterPro" id="IPR049940">
    <property type="entry name" value="GluQ/Sye"/>
</dbReference>
<dbReference type="SUPFAM" id="SSF48163">
    <property type="entry name" value="An anticodon-binding domain of class I aminoacyl-tRNA synthetases"/>
    <property type="match status" value="1"/>
</dbReference>
<dbReference type="GO" id="GO:0006424">
    <property type="term" value="P:glutamyl-tRNA aminoacylation"/>
    <property type="evidence" value="ECO:0007669"/>
    <property type="project" value="UniProtKB-UniRule"/>
</dbReference>
<keyword evidence="10" id="KW-0862">Zinc</keyword>
<reference evidence="13 14" key="1">
    <citation type="submission" date="2023-08" db="EMBL/GenBank/DDBJ databases">
        <title>Pleionea litopenaei sp. nov., isolated from stomach of juvenile Litopenaeus vannamei.</title>
        <authorList>
            <person name="Rho A.M."/>
            <person name="Hwang C.Y."/>
        </authorList>
    </citation>
    <scope>NUCLEOTIDE SEQUENCE [LARGE SCALE GENOMIC DNA]</scope>
    <source>
        <strain evidence="13 14">HL-JVS1</strain>
    </source>
</reference>
<feature type="binding site" evidence="10">
    <location>
        <position position="125"/>
    </location>
    <ligand>
        <name>Zn(2+)</name>
        <dbReference type="ChEBI" id="CHEBI:29105"/>
    </ligand>
</feature>
<gene>
    <name evidence="10 13" type="primary">gltX</name>
    <name evidence="13" type="ORF">Q9312_03730</name>
</gene>
<name>A0AA51RUV9_9GAMM</name>
<feature type="binding site" evidence="10">
    <location>
        <position position="100"/>
    </location>
    <ligand>
        <name>Zn(2+)</name>
        <dbReference type="ChEBI" id="CHEBI:29105"/>
    </ligand>
</feature>
<evidence type="ECO:0000256" key="9">
    <source>
        <dbReference type="ARBA" id="ARBA00023146"/>
    </source>
</evidence>
<dbReference type="InterPro" id="IPR033910">
    <property type="entry name" value="GluRS_core"/>
</dbReference>
<keyword evidence="8 10" id="KW-0648">Protein biosynthesis</keyword>
<dbReference type="PANTHER" id="PTHR43311:SF2">
    <property type="entry name" value="GLUTAMATE--TRNA LIGASE, MITOCHONDRIAL-RELATED"/>
    <property type="match status" value="1"/>
</dbReference>
<dbReference type="PROSITE" id="PS00178">
    <property type="entry name" value="AA_TRNA_LIGASE_I"/>
    <property type="match status" value="1"/>
</dbReference>
<dbReference type="SUPFAM" id="SSF52374">
    <property type="entry name" value="Nucleotidylyl transferase"/>
    <property type="match status" value="1"/>
</dbReference>
<dbReference type="Gene3D" id="1.10.10.350">
    <property type="match status" value="1"/>
</dbReference>
<evidence type="ECO:0000256" key="4">
    <source>
        <dbReference type="ARBA" id="ARBA00022490"/>
    </source>
</evidence>
<dbReference type="GO" id="GO:0008270">
    <property type="term" value="F:zinc ion binding"/>
    <property type="evidence" value="ECO:0007669"/>
    <property type="project" value="UniProtKB-UniRule"/>
</dbReference>
<dbReference type="CDD" id="cd00808">
    <property type="entry name" value="GluRS_core"/>
    <property type="match status" value="1"/>
</dbReference>
<dbReference type="InterPro" id="IPR020058">
    <property type="entry name" value="Glu/Gln-tRNA-synth_Ib_cat-dom"/>
</dbReference>
<proteinExistence type="inferred from homology"/>
<dbReference type="GO" id="GO:0000049">
    <property type="term" value="F:tRNA binding"/>
    <property type="evidence" value="ECO:0007669"/>
    <property type="project" value="InterPro"/>
</dbReference>
<dbReference type="PRINTS" id="PR00987">
    <property type="entry name" value="TRNASYNTHGLU"/>
</dbReference>
<dbReference type="Pfam" id="PF00749">
    <property type="entry name" value="tRNA-synt_1c"/>
    <property type="match status" value="1"/>
</dbReference>
<comment type="function">
    <text evidence="10">Catalyzes the attachment of glutamate to tRNA(Glu) in a two-step reaction: glutamate is first activated by ATP to form Glu-AMP and then transferred to the acceptor end of tRNA(Glu).</text>
</comment>
<evidence type="ECO:0000256" key="6">
    <source>
        <dbReference type="ARBA" id="ARBA00022741"/>
    </source>
</evidence>
<dbReference type="HAMAP" id="MF_00022">
    <property type="entry name" value="Glu_tRNA_synth_type1"/>
    <property type="match status" value="1"/>
</dbReference>
<keyword evidence="6 10" id="KW-0547">Nucleotide-binding</keyword>
<evidence type="ECO:0000256" key="8">
    <source>
        <dbReference type="ARBA" id="ARBA00022917"/>
    </source>
</evidence>
<comment type="similarity">
    <text evidence="2 10">Belongs to the class-I aminoacyl-tRNA synthetase family. Glutamate--tRNA ligase type 1 subfamily.</text>
</comment>
<organism evidence="13 14">
    <name type="scientific">Pleionea litopenaei</name>
    <dbReference type="NCBI Taxonomy" id="3070815"/>
    <lineage>
        <taxon>Bacteria</taxon>
        <taxon>Pseudomonadati</taxon>
        <taxon>Pseudomonadota</taxon>
        <taxon>Gammaproteobacteria</taxon>
        <taxon>Oceanospirillales</taxon>
        <taxon>Pleioneaceae</taxon>
        <taxon>Pleionea</taxon>
    </lineage>
</organism>
<evidence type="ECO:0000256" key="5">
    <source>
        <dbReference type="ARBA" id="ARBA00022598"/>
    </source>
</evidence>
<dbReference type="FunFam" id="3.40.50.620:FF:000007">
    <property type="entry name" value="Glutamate--tRNA ligase"/>
    <property type="match status" value="1"/>
</dbReference>
<dbReference type="InterPro" id="IPR001412">
    <property type="entry name" value="aa-tRNA-synth_I_CS"/>
</dbReference>
<evidence type="ECO:0000259" key="12">
    <source>
        <dbReference type="Pfam" id="PF19269"/>
    </source>
</evidence>
<feature type="short sequence motif" description="'HIGH' region" evidence="10">
    <location>
        <begin position="9"/>
        <end position="19"/>
    </location>
</feature>
<dbReference type="InterPro" id="IPR008925">
    <property type="entry name" value="aa_tRNA-synth_I_cd-bd_sf"/>
</dbReference>
<evidence type="ECO:0000259" key="11">
    <source>
        <dbReference type="Pfam" id="PF00749"/>
    </source>
</evidence>
<dbReference type="InterPro" id="IPR045462">
    <property type="entry name" value="aa-tRNA-synth_I_cd-bd"/>
</dbReference>
<keyword evidence="5 10" id="KW-0436">Ligase</keyword>
<keyword evidence="7 10" id="KW-0067">ATP-binding</keyword>
<dbReference type="Proteomes" id="UP001239782">
    <property type="component" value="Chromosome"/>
</dbReference>
<accession>A0AA51RUV9</accession>